<dbReference type="Proteomes" id="UP000039324">
    <property type="component" value="Unassembled WGS sequence"/>
</dbReference>
<dbReference type="OMA" id="MDMRYLE"/>
<dbReference type="Gene3D" id="1.10.630.10">
    <property type="entry name" value="Cytochrome P450"/>
    <property type="match status" value="1"/>
</dbReference>
<evidence type="ECO:0000256" key="8">
    <source>
        <dbReference type="PIRSR" id="PIRSR602401-1"/>
    </source>
</evidence>
<evidence type="ECO:0008006" key="12">
    <source>
        <dbReference type="Google" id="ProtNLM"/>
    </source>
</evidence>
<keyword evidence="6 8" id="KW-0408">Iron</keyword>
<dbReference type="Pfam" id="PF00067">
    <property type="entry name" value="p450"/>
    <property type="match status" value="1"/>
</dbReference>
<dbReference type="PRINTS" id="PR00385">
    <property type="entry name" value="P450"/>
</dbReference>
<dbReference type="GO" id="GO:0004497">
    <property type="term" value="F:monooxygenase activity"/>
    <property type="evidence" value="ECO:0007669"/>
    <property type="project" value="UniProtKB-KW"/>
</dbReference>
<feature type="binding site" description="axial binding residue" evidence="8">
    <location>
        <position position="434"/>
    </location>
    <ligand>
        <name>heme</name>
        <dbReference type="ChEBI" id="CHEBI:30413"/>
    </ligand>
    <ligandPart>
        <name>Fe</name>
        <dbReference type="ChEBI" id="CHEBI:18248"/>
    </ligandPart>
</feature>
<keyword evidence="5 9" id="KW-0560">Oxidoreductase</keyword>
<dbReference type="EMBL" id="CDSF01000133">
    <property type="protein sequence ID" value="CEP02688.1"/>
    <property type="molecule type" value="Genomic_DNA"/>
</dbReference>
<dbReference type="AlphaFoldDB" id="A0A0G4J513"/>
<evidence type="ECO:0000256" key="7">
    <source>
        <dbReference type="ARBA" id="ARBA00023033"/>
    </source>
</evidence>
<dbReference type="GO" id="GO:0016705">
    <property type="term" value="F:oxidoreductase activity, acting on paired donors, with incorporation or reduction of molecular oxygen"/>
    <property type="evidence" value="ECO:0007669"/>
    <property type="project" value="InterPro"/>
</dbReference>
<reference evidence="10 11" key="1">
    <citation type="submission" date="2015-02" db="EMBL/GenBank/DDBJ databases">
        <authorList>
            <person name="Chooi Y.-H."/>
        </authorList>
    </citation>
    <scope>NUCLEOTIDE SEQUENCE [LARGE SCALE GENOMIC DNA]</scope>
    <source>
        <strain evidence="10">E3</strain>
    </source>
</reference>
<organism evidence="10 11">
    <name type="scientific">Plasmodiophora brassicae</name>
    <name type="common">Clubroot disease agent</name>
    <dbReference type="NCBI Taxonomy" id="37360"/>
    <lineage>
        <taxon>Eukaryota</taxon>
        <taxon>Sar</taxon>
        <taxon>Rhizaria</taxon>
        <taxon>Endomyxa</taxon>
        <taxon>Phytomyxea</taxon>
        <taxon>Plasmodiophorida</taxon>
        <taxon>Plasmodiophoridae</taxon>
        <taxon>Plasmodiophora</taxon>
    </lineage>
</organism>
<name>A0A0G4J513_PLABS</name>
<dbReference type="PRINTS" id="PR00463">
    <property type="entry name" value="EP450I"/>
</dbReference>
<dbReference type="InterPro" id="IPR017972">
    <property type="entry name" value="Cyt_P450_CS"/>
</dbReference>
<accession>A0A0G4J513</accession>
<evidence type="ECO:0000256" key="1">
    <source>
        <dbReference type="ARBA" id="ARBA00001971"/>
    </source>
</evidence>
<keyword evidence="7 9" id="KW-0503">Monooxygenase</keyword>
<keyword evidence="4 8" id="KW-0479">Metal-binding</keyword>
<keyword evidence="11" id="KW-1185">Reference proteome</keyword>
<evidence type="ECO:0000256" key="3">
    <source>
        <dbReference type="ARBA" id="ARBA00022617"/>
    </source>
</evidence>
<dbReference type="PANTHER" id="PTHR24301">
    <property type="entry name" value="THROMBOXANE-A SYNTHASE"/>
    <property type="match status" value="1"/>
</dbReference>
<proteinExistence type="inferred from homology"/>
<dbReference type="InterPro" id="IPR002401">
    <property type="entry name" value="Cyt_P450_E_grp-I"/>
</dbReference>
<comment type="similarity">
    <text evidence="2 9">Belongs to the cytochrome P450 family.</text>
</comment>
<dbReference type="OrthoDB" id="1470350at2759"/>
<comment type="cofactor">
    <cofactor evidence="1 8">
        <name>heme</name>
        <dbReference type="ChEBI" id="CHEBI:30413"/>
    </cofactor>
</comment>
<dbReference type="SUPFAM" id="SSF48264">
    <property type="entry name" value="Cytochrome P450"/>
    <property type="match status" value="1"/>
</dbReference>
<keyword evidence="3 8" id="KW-0349">Heme</keyword>
<dbReference type="FunFam" id="1.10.630.10:FF:000182">
    <property type="entry name" value="Cytochrome P450 3A4"/>
    <property type="match status" value="1"/>
</dbReference>
<evidence type="ECO:0000256" key="2">
    <source>
        <dbReference type="ARBA" id="ARBA00010617"/>
    </source>
</evidence>
<dbReference type="STRING" id="37360.A0A0G4J513"/>
<evidence type="ECO:0000256" key="6">
    <source>
        <dbReference type="ARBA" id="ARBA00023004"/>
    </source>
</evidence>
<dbReference type="GO" id="GO:0020037">
    <property type="term" value="F:heme binding"/>
    <property type="evidence" value="ECO:0007669"/>
    <property type="project" value="InterPro"/>
</dbReference>
<evidence type="ECO:0000256" key="9">
    <source>
        <dbReference type="RuleBase" id="RU000461"/>
    </source>
</evidence>
<evidence type="ECO:0000256" key="5">
    <source>
        <dbReference type="ARBA" id="ARBA00023002"/>
    </source>
</evidence>
<dbReference type="GO" id="GO:0005506">
    <property type="term" value="F:iron ion binding"/>
    <property type="evidence" value="ECO:0007669"/>
    <property type="project" value="InterPro"/>
</dbReference>
<protein>
    <recommendedName>
        <fullName evidence="12">Cytochrome P450</fullName>
    </recommendedName>
</protein>
<evidence type="ECO:0000313" key="10">
    <source>
        <dbReference type="EMBL" id="CEP02688.1"/>
    </source>
</evidence>
<evidence type="ECO:0000313" key="11">
    <source>
        <dbReference type="Proteomes" id="UP000039324"/>
    </source>
</evidence>
<dbReference type="PANTHER" id="PTHR24301:SF2">
    <property type="entry name" value="THROMBOXANE-A SYNTHASE"/>
    <property type="match status" value="1"/>
</dbReference>
<dbReference type="PROSITE" id="PS00086">
    <property type="entry name" value="CYTOCHROME_P450"/>
    <property type="match status" value="1"/>
</dbReference>
<dbReference type="InterPro" id="IPR036396">
    <property type="entry name" value="Cyt_P450_sf"/>
</dbReference>
<sequence>MIWLTWVALAVAAIMAWYTRPARRVRHLPQVPASSWINGNISEFLRFGELACEKAWASIYGHVCVFRLGREPSVLVSDAELAKEIMTNGTVWTIRPDFRMIFRPPDNILWANGSRWKFLRNATLPCFQPSKLAGFGPLMNRCAKDIEDVFEKAADSSTVVDMVKWYKGMTLDVIGSAAFGQEFHTVAGPGCPISGAAGTLMKLHHARANTYWLTFLSSVVRLPKPFARFMPSFKPVVKHVRVLEKWIEDTIVDRQSDVSKAKHDFLTLMVEAVDPQTHKGLTLKQIQENSRLFLFAGHETTALSLALVMFHLAANPDVKQKVFDEVDSLKSKEAVETVDEHEYLGWVINESMRMCSVVPVVGRAPVCDTVIGNGRYVIPAGTTVLISCENIHHEPKYWEEPEAFRPERFDPASKEAQQRHKFAFLPFGGGPRQCIGMRFALLEMKVTLIRILRRFGMKSLTVSTLK</sequence>
<dbReference type="InterPro" id="IPR001128">
    <property type="entry name" value="Cyt_P450"/>
</dbReference>
<evidence type="ECO:0000256" key="4">
    <source>
        <dbReference type="ARBA" id="ARBA00022723"/>
    </source>
</evidence>
<gene>
    <name evidence="10" type="ORF">PBRA_002653</name>
</gene>